<comment type="caution">
    <text evidence="1">The sequence shown here is derived from an EMBL/GenBank/DDBJ whole genome shotgun (WGS) entry which is preliminary data.</text>
</comment>
<sequence length="41" mass="4573">MPGTRKFPVEGLELGGSDLFLLVKTLDLTPYIPLIFITGYF</sequence>
<protein>
    <submittedName>
        <fullName evidence="1">Uncharacterized protein</fullName>
    </submittedName>
</protein>
<keyword evidence="2" id="KW-1185">Reference proteome</keyword>
<evidence type="ECO:0000313" key="1">
    <source>
        <dbReference type="EMBL" id="EPG74515.1"/>
    </source>
</evidence>
<dbReference type="AlphaFoldDB" id="S3VDH8"/>
<dbReference type="STRING" id="1193011.LEP1GSC058_3203"/>
<name>S3VDH8_9LEPT</name>
<gene>
    <name evidence="1" type="ORF">LEP1GSC058_3203</name>
</gene>
<dbReference type="Proteomes" id="UP000014540">
    <property type="component" value="Unassembled WGS sequence"/>
</dbReference>
<organism evidence="1 2">
    <name type="scientific">Leptospira fainei serovar Hurstbridge str. BUT 6</name>
    <dbReference type="NCBI Taxonomy" id="1193011"/>
    <lineage>
        <taxon>Bacteria</taxon>
        <taxon>Pseudomonadati</taxon>
        <taxon>Spirochaetota</taxon>
        <taxon>Spirochaetia</taxon>
        <taxon>Leptospirales</taxon>
        <taxon>Leptospiraceae</taxon>
        <taxon>Leptospira</taxon>
    </lineage>
</organism>
<proteinExistence type="predicted"/>
<dbReference type="EMBL" id="AKWZ02000010">
    <property type="protein sequence ID" value="EPG74515.1"/>
    <property type="molecule type" value="Genomic_DNA"/>
</dbReference>
<accession>S3VDH8</accession>
<evidence type="ECO:0000313" key="2">
    <source>
        <dbReference type="Proteomes" id="UP000014540"/>
    </source>
</evidence>
<reference evidence="1" key="1">
    <citation type="submission" date="2013-04" db="EMBL/GenBank/DDBJ databases">
        <authorList>
            <person name="Harkins D.M."/>
            <person name="Durkin A.S."/>
            <person name="Selengut J.D."/>
            <person name="Sanka R."/>
            <person name="DePew J."/>
            <person name="Purushe J."/>
            <person name="Ahmed A."/>
            <person name="van der Linden H."/>
            <person name="Goris M.G.A."/>
            <person name="Hartskeerl R.A."/>
            <person name="Vinetz J.M."/>
            <person name="Sutton G.G."/>
            <person name="Nelson W.C."/>
            <person name="Fouts D.E."/>
        </authorList>
    </citation>
    <scope>NUCLEOTIDE SEQUENCE [LARGE SCALE GENOMIC DNA]</scope>
    <source>
        <strain evidence="1">BUT 6</strain>
    </source>
</reference>